<dbReference type="RefSeq" id="WP_234530052.1">
    <property type="nucleotide sequence ID" value="NZ_CAKMAB010000001.1"/>
</dbReference>
<dbReference type="Proteomes" id="UP000838749">
    <property type="component" value="Unassembled WGS sequence"/>
</dbReference>
<keyword evidence="2" id="KW-1185">Reference proteome</keyword>
<name>A0ABM9B6B9_9BACL</name>
<proteinExistence type="predicted"/>
<reference evidence="1" key="1">
    <citation type="submission" date="2021-12" db="EMBL/GenBank/DDBJ databases">
        <authorList>
            <person name="Criscuolo A."/>
        </authorList>
    </citation>
    <scope>NUCLEOTIDE SEQUENCE</scope>
    <source>
        <strain evidence="1">CIP111894</strain>
    </source>
</reference>
<protein>
    <submittedName>
        <fullName evidence="1">Uncharacterized protein</fullName>
    </submittedName>
</protein>
<accession>A0ABM9B6B9</accession>
<organism evidence="1 2">
    <name type="scientific">Paenibacillus pseudetheri</name>
    <dbReference type="NCBI Taxonomy" id="2897682"/>
    <lineage>
        <taxon>Bacteria</taxon>
        <taxon>Bacillati</taxon>
        <taxon>Bacillota</taxon>
        <taxon>Bacilli</taxon>
        <taxon>Bacillales</taxon>
        <taxon>Paenibacillaceae</taxon>
        <taxon>Paenibacillus</taxon>
    </lineage>
</organism>
<gene>
    <name evidence="1" type="ORF">PAECIP111894_00184</name>
</gene>
<sequence length="77" mass="8609">MSKNIEIKAIQVTFNVLDPEQRRAYEHAYSKTNSSGYIKRLIDRDMTGIAPTVATVQSSIPLEQVGNDFEFDVGGFV</sequence>
<evidence type="ECO:0000313" key="2">
    <source>
        <dbReference type="Proteomes" id="UP000838749"/>
    </source>
</evidence>
<comment type="caution">
    <text evidence="1">The sequence shown here is derived from an EMBL/GenBank/DDBJ whole genome shotgun (WGS) entry which is preliminary data.</text>
</comment>
<dbReference type="EMBL" id="CAKMAB010000001">
    <property type="protein sequence ID" value="CAH1054039.1"/>
    <property type="molecule type" value="Genomic_DNA"/>
</dbReference>
<evidence type="ECO:0000313" key="1">
    <source>
        <dbReference type="EMBL" id="CAH1054039.1"/>
    </source>
</evidence>